<dbReference type="Pfam" id="PF13920">
    <property type="entry name" value="zf-C3HC4_3"/>
    <property type="match status" value="1"/>
</dbReference>
<organism evidence="1">
    <name type="scientific">Arundo donax</name>
    <name type="common">Giant reed</name>
    <name type="synonym">Donax arundinaceus</name>
    <dbReference type="NCBI Taxonomy" id="35708"/>
    <lineage>
        <taxon>Eukaryota</taxon>
        <taxon>Viridiplantae</taxon>
        <taxon>Streptophyta</taxon>
        <taxon>Embryophyta</taxon>
        <taxon>Tracheophyta</taxon>
        <taxon>Spermatophyta</taxon>
        <taxon>Magnoliopsida</taxon>
        <taxon>Liliopsida</taxon>
        <taxon>Poales</taxon>
        <taxon>Poaceae</taxon>
        <taxon>PACMAD clade</taxon>
        <taxon>Arundinoideae</taxon>
        <taxon>Arundineae</taxon>
        <taxon>Arundo</taxon>
    </lineage>
</organism>
<reference evidence="1" key="2">
    <citation type="journal article" date="2015" name="Data Brief">
        <title>Shoot transcriptome of the giant reed, Arundo donax.</title>
        <authorList>
            <person name="Barrero R.A."/>
            <person name="Guerrero F.D."/>
            <person name="Moolhuijzen P."/>
            <person name="Goolsby J.A."/>
            <person name="Tidwell J."/>
            <person name="Bellgard S.E."/>
            <person name="Bellgard M.I."/>
        </authorList>
    </citation>
    <scope>NUCLEOTIDE SEQUENCE</scope>
    <source>
        <tissue evidence="1">Shoot tissue taken approximately 20 cm above the soil surface</tissue>
    </source>
</reference>
<name>A0A0A9QWG4_ARUDO</name>
<dbReference type="InterPro" id="IPR013083">
    <property type="entry name" value="Znf_RING/FYVE/PHD"/>
</dbReference>
<proteinExistence type="predicted"/>
<dbReference type="Gene3D" id="3.30.40.10">
    <property type="entry name" value="Zinc/RING finger domain, C3HC4 (zinc finger)"/>
    <property type="match status" value="1"/>
</dbReference>
<reference evidence="1" key="1">
    <citation type="submission" date="2014-09" db="EMBL/GenBank/DDBJ databases">
        <authorList>
            <person name="Magalhaes I.L.F."/>
            <person name="Oliveira U."/>
            <person name="Santos F.R."/>
            <person name="Vidigal T.H.D.A."/>
            <person name="Brescovit A.D."/>
            <person name="Santos A.J."/>
        </authorList>
    </citation>
    <scope>NUCLEOTIDE SEQUENCE</scope>
    <source>
        <tissue evidence="1">Shoot tissue taken approximately 20 cm above the soil surface</tissue>
    </source>
</reference>
<dbReference type="EMBL" id="GBRH01266143">
    <property type="protein sequence ID" value="JAD31752.1"/>
    <property type="molecule type" value="Transcribed_RNA"/>
</dbReference>
<evidence type="ECO:0000313" key="1">
    <source>
        <dbReference type="EMBL" id="JAD31752.1"/>
    </source>
</evidence>
<accession>A0A0A9QWG4</accession>
<protein>
    <submittedName>
        <fullName evidence="1">Uncharacterized protein</fullName>
    </submittedName>
</protein>
<dbReference type="AlphaFoldDB" id="A0A0A9QWG4"/>
<sequence>MRSASVVILPCRHLCVCPDCEPAVYGTNALWAAAVPACPVCRGAVTGTVQVVFS</sequence>